<reference evidence="1" key="1">
    <citation type="submission" date="2025-08" db="UniProtKB">
        <authorList>
            <consortium name="Ensembl"/>
        </authorList>
    </citation>
    <scope>IDENTIFICATION</scope>
</reference>
<dbReference type="Proteomes" id="UP000261500">
    <property type="component" value="Unplaced"/>
</dbReference>
<accession>A0A3B3TJH5</accession>
<dbReference type="AlphaFoldDB" id="A0A3B3TJH5"/>
<sequence length="76" mass="9009">MNDFNLPGCYFFLSFFLLSVDFGRNLIRKDAKLLVNISKYTVFAVLNRDFHTRPFCFFNFKVFFPHPLPICHSVHS</sequence>
<keyword evidence="2" id="KW-1185">Reference proteome</keyword>
<protein>
    <submittedName>
        <fullName evidence="1">Uncharacterized protein</fullName>
    </submittedName>
</protein>
<evidence type="ECO:0000313" key="2">
    <source>
        <dbReference type="Proteomes" id="UP000261500"/>
    </source>
</evidence>
<name>A0A3B3TJH5_9TELE</name>
<organism evidence="1 2">
    <name type="scientific">Poecilia latipinna</name>
    <name type="common">sailfin molly</name>
    <dbReference type="NCBI Taxonomy" id="48699"/>
    <lineage>
        <taxon>Eukaryota</taxon>
        <taxon>Metazoa</taxon>
        <taxon>Chordata</taxon>
        <taxon>Craniata</taxon>
        <taxon>Vertebrata</taxon>
        <taxon>Euteleostomi</taxon>
        <taxon>Actinopterygii</taxon>
        <taxon>Neopterygii</taxon>
        <taxon>Teleostei</taxon>
        <taxon>Neoteleostei</taxon>
        <taxon>Acanthomorphata</taxon>
        <taxon>Ovalentaria</taxon>
        <taxon>Atherinomorphae</taxon>
        <taxon>Cyprinodontiformes</taxon>
        <taxon>Poeciliidae</taxon>
        <taxon>Poeciliinae</taxon>
        <taxon>Poecilia</taxon>
    </lineage>
</organism>
<dbReference type="Ensembl" id="ENSPLAT00000014841.1">
    <property type="protein sequence ID" value="ENSPLAP00000001380.1"/>
    <property type="gene ID" value="ENSPLAG00000002417.1"/>
</dbReference>
<evidence type="ECO:0000313" key="1">
    <source>
        <dbReference type="Ensembl" id="ENSPLAP00000001380.1"/>
    </source>
</evidence>
<proteinExistence type="predicted"/>
<reference evidence="1" key="2">
    <citation type="submission" date="2025-09" db="UniProtKB">
        <authorList>
            <consortium name="Ensembl"/>
        </authorList>
    </citation>
    <scope>IDENTIFICATION</scope>
</reference>